<dbReference type="InterPro" id="IPR000847">
    <property type="entry name" value="LysR_HTH_N"/>
</dbReference>
<dbReference type="InterPro" id="IPR036388">
    <property type="entry name" value="WH-like_DNA-bd_sf"/>
</dbReference>
<protein>
    <submittedName>
        <fullName evidence="6">LysR family transcriptional regulator</fullName>
    </submittedName>
</protein>
<dbReference type="EMBL" id="REGR01000014">
    <property type="protein sequence ID" value="RXZ42452.1"/>
    <property type="molecule type" value="Genomic_DNA"/>
</dbReference>
<dbReference type="InterPro" id="IPR036390">
    <property type="entry name" value="WH_DNA-bd_sf"/>
</dbReference>
<dbReference type="Pfam" id="PF00126">
    <property type="entry name" value="HTH_1"/>
    <property type="match status" value="1"/>
</dbReference>
<keyword evidence="3" id="KW-0238">DNA-binding</keyword>
<proteinExistence type="inferred from homology"/>
<dbReference type="Gene3D" id="1.10.10.10">
    <property type="entry name" value="Winged helix-like DNA-binding domain superfamily/Winged helix DNA-binding domain"/>
    <property type="match status" value="1"/>
</dbReference>
<feature type="domain" description="HTH lysR-type" evidence="5">
    <location>
        <begin position="1"/>
        <end position="59"/>
    </location>
</feature>
<comment type="similarity">
    <text evidence="1">Belongs to the LysR transcriptional regulatory family.</text>
</comment>
<evidence type="ECO:0000313" key="6">
    <source>
        <dbReference type="EMBL" id="RXZ42452.1"/>
    </source>
</evidence>
<dbReference type="SUPFAM" id="SSF53850">
    <property type="entry name" value="Periplasmic binding protein-like II"/>
    <property type="match status" value="1"/>
</dbReference>
<organism evidence="6 7">
    <name type="scientific">Crenobacter cavernae</name>
    <dbReference type="NCBI Taxonomy" id="2290923"/>
    <lineage>
        <taxon>Bacteria</taxon>
        <taxon>Pseudomonadati</taxon>
        <taxon>Pseudomonadota</taxon>
        <taxon>Betaproteobacteria</taxon>
        <taxon>Neisseriales</taxon>
        <taxon>Neisseriaceae</taxon>
        <taxon>Crenobacter</taxon>
    </lineage>
</organism>
<dbReference type="PANTHER" id="PTHR30537:SF35">
    <property type="entry name" value="TRANSCRIPTIONAL REGULATORY PROTEIN"/>
    <property type="match status" value="1"/>
</dbReference>
<accession>A0ABY0F9W0</accession>
<reference evidence="6 7" key="1">
    <citation type="submission" date="2018-10" db="EMBL/GenBank/DDBJ databases">
        <title>Draft genome of Fastidiocella sp. strain 375T, a bacterium isolated from a karstic cave dripping water.</title>
        <authorList>
            <person name="Coelho C."/>
            <person name="Verissimo A."/>
            <person name="Tiago I."/>
        </authorList>
    </citation>
    <scope>NUCLEOTIDE SEQUENCE [LARGE SCALE GENOMIC DNA]</scope>
    <source>
        <strain evidence="6 7">CAVE-375</strain>
    </source>
</reference>
<dbReference type="Gene3D" id="3.40.190.290">
    <property type="match status" value="1"/>
</dbReference>
<evidence type="ECO:0000256" key="1">
    <source>
        <dbReference type="ARBA" id="ARBA00009437"/>
    </source>
</evidence>
<keyword evidence="4" id="KW-0804">Transcription</keyword>
<name>A0ABY0F9W0_9NEIS</name>
<keyword evidence="7" id="KW-1185">Reference proteome</keyword>
<dbReference type="RefSeq" id="WP_129213252.1">
    <property type="nucleotide sequence ID" value="NZ_REGR01000014.1"/>
</dbReference>
<evidence type="ECO:0000313" key="7">
    <source>
        <dbReference type="Proteomes" id="UP000290682"/>
    </source>
</evidence>
<evidence type="ECO:0000259" key="5">
    <source>
        <dbReference type="PROSITE" id="PS50931"/>
    </source>
</evidence>
<comment type="caution">
    <text evidence="6">The sequence shown here is derived from an EMBL/GenBank/DDBJ whole genome shotgun (WGS) entry which is preliminary data.</text>
</comment>
<evidence type="ECO:0000256" key="4">
    <source>
        <dbReference type="ARBA" id="ARBA00023163"/>
    </source>
</evidence>
<gene>
    <name evidence="6" type="ORF">EBB06_11095</name>
</gene>
<evidence type="ECO:0000256" key="2">
    <source>
        <dbReference type="ARBA" id="ARBA00023015"/>
    </source>
</evidence>
<dbReference type="InterPro" id="IPR058163">
    <property type="entry name" value="LysR-type_TF_proteobact-type"/>
</dbReference>
<keyword evidence="2" id="KW-0805">Transcription regulation</keyword>
<dbReference type="Proteomes" id="UP000290682">
    <property type="component" value="Unassembled WGS sequence"/>
</dbReference>
<dbReference type="Pfam" id="PF03466">
    <property type="entry name" value="LysR_substrate"/>
    <property type="match status" value="1"/>
</dbReference>
<dbReference type="SUPFAM" id="SSF46785">
    <property type="entry name" value="Winged helix' DNA-binding domain"/>
    <property type="match status" value="1"/>
</dbReference>
<dbReference type="PANTHER" id="PTHR30537">
    <property type="entry name" value="HTH-TYPE TRANSCRIPTIONAL REGULATOR"/>
    <property type="match status" value="1"/>
</dbReference>
<sequence length="310" mass="33571">MDRLAGLEAFVAVAECGSLSRAATRLGKSPSALTKTITALEDTLGMKLLTRTTRQVTLTPAGRVYLETASEVLMKLSAATRLAAEADGVPRGVLKLTAPVSYGRTVLGGFCPAFLARHPEVSLSVSLCDRFVDIQAEDFDLALRLGRQDLPDHIVREVADNRVWVCASPDYLARAGTPVSPDELKSHACLVFRHPQLNPAWSFVSPEESVRVAPQGPIESDNFNLLLDAVLAGLGILPCPAWSVSGPIREGRLVPLFTSYLFSGESFGQDYVYAVYPKSRRASPKVSAFIDELIVWSAEQFPPLDPACWG</sequence>
<dbReference type="InterPro" id="IPR005119">
    <property type="entry name" value="LysR_subst-bd"/>
</dbReference>
<evidence type="ECO:0000256" key="3">
    <source>
        <dbReference type="ARBA" id="ARBA00023125"/>
    </source>
</evidence>
<dbReference type="PROSITE" id="PS50931">
    <property type="entry name" value="HTH_LYSR"/>
    <property type="match status" value="1"/>
</dbReference>
<dbReference type="CDD" id="cd08422">
    <property type="entry name" value="PBP2_CrgA_like"/>
    <property type="match status" value="1"/>
</dbReference>